<dbReference type="GO" id="GO:0004673">
    <property type="term" value="F:protein histidine kinase activity"/>
    <property type="evidence" value="ECO:0007669"/>
    <property type="project" value="UniProtKB-EC"/>
</dbReference>
<evidence type="ECO:0000256" key="20">
    <source>
        <dbReference type="SAM" id="MobiDB-lite"/>
    </source>
</evidence>
<dbReference type="Pfam" id="PF07536">
    <property type="entry name" value="HWE_HK"/>
    <property type="match status" value="1"/>
</dbReference>
<dbReference type="PRINTS" id="PR00996">
    <property type="entry name" value="CHERMTFRASE"/>
</dbReference>
<evidence type="ECO:0000259" key="21">
    <source>
        <dbReference type="PROSITE" id="PS50112"/>
    </source>
</evidence>
<organism evidence="25 26">
    <name type="scientific">Rhodomicrobium udaipurense</name>
    <dbReference type="NCBI Taxonomy" id="1202716"/>
    <lineage>
        <taxon>Bacteria</taxon>
        <taxon>Pseudomonadati</taxon>
        <taxon>Pseudomonadota</taxon>
        <taxon>Alphaproteobacteria</taxon>
        <taxon>Hyphomicrobiales</taxon>
        <taxon>Hyphomicrobiaceae</taxon>
        <taxon>Rhodomicrobium</taxon>
    </lineage>
</organism>
<evidence type="ECO:0000256" key="15">
    <source>
        <dbReference type="ARBA" id="ARBA00022777"/>
    </source>
</evidence>
<comment type="catalytic activity">
    <reaction evidence="1">
        <text>ATP + protein L-histidine = ADP + protein N-phospho-L-histidine.</text>
        <dbReference type="EC" id="2.7.13.3"/>
    </reaction>
</comment>
<keyword evidence="8" id="KW-0489">Methyltransferase</keyword>
<dbReference type="Pfam" id="PF00989">
    <property type="entry name" value="PAS"/>
    <property type="match status" value="1"/>
</dbReference>
<dbReference type="Gene3D" id="3.30.565.10">
    <property type="entry name" value="Histidine kinase-like ATPase, C-terminal domain"/>
    <property type="match status" value="1"/>
</dbReference>
<evidence type="ECO:0000256" key="16">
    <source>
        <dbReference type="ARBA" id="ARBA00022840"/>
    </source>
</evidence>
<dbReference type="SMART" id="SM00086">
    <property type="entry name" value="PAC"/>
    <property type="match status" value="2"/>
</dbReference>
<dbReference type="PROSITE" id="PS50122">
    <property type="entry name" value="CHEB"/>
    <property type="match status" value="1"/>
</dbReference>
<dbReference type="InterPro" id="IPR000014">
    <property type="entry name" value="PAS"/>
</dbReference>
<proteinExistence type="predicted"/>
<keyword evidence="13" id="KW-0949">S-adenosyl-L-methionine</keyword>
<dbReference type="InterPro" id="IPR000673">
    <property type="entry name" value="Sig_transdc_resp-reg_Me-estase"/>
</dbReference>
<dbReference type="InterPro" id="IPR036890">
    <property type="entry name" value="HATPase_C_sf"/>
</dbReference>
<keyword evidence="16" id="KW-0067">ATP-binding</keyword>
<feature type="compositionally biased region" description="Low complexity" evidence="20">
    <location>
        <begin position="709"/>
        <end position="719"/>
    </location>
</feature>
<dbReference type="SUPFAM" id="SSF52738">
    <property type="entry name" value="Methylesterase CheB, C-terminal domain"/>
    <property type="match status" value="1"/>
</dbReference>
<dbReference type="InterPro" id="IPR035909">
    <property type="entry name" value="CheB_C"/>
</dbReference>
<keyword evidence="18" id="KW-0675">Receptor</keyword>
<dbReference type="InterPro" id="IPR022641">
    <property type="entry name" value="CheR_N"/>
</dbReference>
<dbReference type="GO" id="GO:0008984">
    <property type="term" value="F:protein-glutamate methylesterase activity"/>
    <property type="evidence" value="ECO:0007669"/>
    <property type="project" value="InterPro"/>
</dbReference>
<evidence type="ECO:0000256" key="10">
    <source>
        <dbReference type="ARBA" id="ARBA00022630"/>
    </source>
</evidence>
<feature type="active site" evidence="19">
    <location>
        <position position="47"/>
    </location>
</feature>
<keyword evidence="17" id="KW-0157">Chromophore</keyword>
<keyword evidence="19" id="KW-0378">Hydrolase</keyword>
<dbReference type="GO" id="GO:0005524">
    <property type="term" value="F:ATP binding"/>
    <property type="evidence" value="ECO:0007669"/>
    <property type="project" value="UniProtKB-KW"/>
</dbReference>
<evidence type="ECO:0000256" key="9">
    <source>
        <dbReference type="ARBA" id="ARBA00022606"/>
    </source>
</evidence>
<evidence type="ECO:0000256" key="1">
    <source>
        <dbReference type="ARBA" id="ARBA00000085"/>
    </source>
</evidence>
<keyword evidence="19" id="KW-0145">Chemotaxis</keyword>
<evidence type="ECO:0000256" key="13">
    <source>
        <dbReference type="ARBA" id="ARBA00022691"/>
    </source>
</evidence>
<dbReference type="Gene3D" id="3.30.450.20">
    <property type="entry name" value="PAS domain"/>
    <property type="match status" value="2"/>
</dbReference>
<dbReference type="EC" id="2.1.1.80" evidence="4"/>
<dbReference type="Pfam" id="PF13596">
    <property type="entry name" value="PAS_10"/>
    <property type="match status" value="1"/>
</dbReference>
<dbReference type="AlphaFoldDB" id="A0A8I1GI23"/>
<dbReference type="InterPro" id="IPR029063">
    <property type="entry name" value="SAM-dependent_MTases_sf"/>
</dbReference>
<feature type="compositionally biased region" description="Low complexity" evidence="20">
    <location>
        <begin position="509"/>
        <end position="522"/>
    </location>
</feature>
<reference evidence="25 26" key="1">
    <citation type="submission" date="2020-12" db="EMBL/GenBank/DDBJ databases">
        <title>Revised draft genomes of Rhodomicrobium vannielii ATCC 17100 and Rhodomicrobium udaipurense JA643.</title>
        <authorList>
            <person name="Conners E.M."/>
            <person name="Davenport E.J."/>
            <person name="Bose A."/>
        </authorList>
    </citation>
    <scope>NUCLEOTIDE SEQUENCE [LARGE SCALE GENOMIC DNA]</scope>
    <source>
        <strain evidence="25 26">JA643</strain>
    </source>
</reference>
<keyword evidence="7" id="KW-0597">Phosphoprotein</keyword>
<dbReference type="InterPro" id="IPR036804">
    <property type="entry name" value="CheR_N_sf"/>
</dbReference>
<evidence type="ECO:0000256" key="14">
    <source>
        <dbReference type="ARBA" id="ARBA00022741"/>
    </source>
</evidence>
<dbReference type="GO" id="GO:0000156">
    <property type="term" value="F:phosphorelay response regulator activity"/>
    <property type="evidence" value="ECO:0007669"/>
    <property type="project" value="InterPro"/>
</dbReference>
<evidence type="ECO:0000259" key="23">
    <source>
        <dbReference type="PROSITE" id="PS50122"/>
    </source>
</evidence>
<comment type="caution">
    <text evidence="25">The sequence shown here is derived from an EMBL/GenBank/DDBJ whole genome shotgun (WGS) entry which is preliminary data.</text>
</comment>
<keyword evidence="26" id="KW-1185">Reference proteome</keyword>
<dbReference type="RefSeq" id="WP_162173176.1">
    <property type="nucleotide sequence ID" value="NZ_JAEMUK010000023.1"/>
</dbReference>
<dbReference type="GO" id="GO:0009881">
    <property type="term" value="F:photoreceptor activity"/>
    <property type="evidence" value="ECO:0007669"/>
    <property type="project" value="UniProtKB-KW"/>
</dbReference>
<keyword evidence="6" id="KW-0600">Photoreceptor protein</keyword>
<keyword evidence="11" id="KW-0288">FMN</keyword>
<evidence type="ECO:0000256" key="12">
    <source>
        <dbReference type="ARBA" id="ARBA00022679"/>
    </source>
</evidence>
<keyword evidence="14" id="KW-0547">Nucleotide-binding</keyword>
<dbReference type="NCBIfam" id="TIGR00229">
    <property type="entry name" value="sensory_box"/>
    <property type="match status" value="1"/>
</dbReference>
<keyword evidence="15" id="KW-0418">Kinase</keyword>
<evidence type="ECO:0000256" key="7">
    <source>
        <dbReference type="ARBA" id="ARBA00022553"/>
    </source>
</evidence>
<evidence type="ECO:0000256" key="11">
    <source>
        <dbReference type="ARBA" id="ARBA00022643"/>
    </source>
</evidence>
<dbReference type="InterPro" id="IPR050903">
    <property type="entry name" value="Bact_Chemotaxis_MeTrfase"/>
</dbReference>
<dbReference type="Proteomes" id="UP000623250">
    <property type="component" value="Unassembled WGS sequence"/>
</dbReference>
<evidence type="ECO:0000256" key="4">
    <source>
        <dbReference type="ARBA" id="ARBA00012534"/>
    </source>
</evidence>
<accession>A0A8I1GI23</accession>
<dbReference type="Gene3D" id="1.10.155.10">
    <property type="entry name" value="Chemotaxis receptor methyltransferase CheR, N-terminal domain"/>
    <property type="match status" value="1"/>
</dbReference>
<dbReference type="InterPro" id="IPR000780">
    <property type="entry name" value="CheR_MeTrfase"/>
</dbReference>
<feature type="domain" description="PAC" evidence="22">
    <location>
        <begin position="944"/>
        <end position="996"/>
    </location>
</feature>
<evidence type="ECO:0000313" key="26">
    <source>
        <dbReference type="Proteomes" id="UP000623250"/>
    </source>
</evidence>
<keyword evidence="10" id="KW-0285">Flavoprotein</keyword>
<dbReference type="CDD" id="cd00130">
    <property type="entry name" value="PAS"/>
    <property type="match status" value="2"/>
</dbReference>
<evidence type="ECO:0000256" key="3">
    <source>
        <dbReference type="ARBA" id="ARBA00012438"/>
    </source>
</evidence>
<dbReference type="GO" id="GO:0008983">
    <property type="term" value="F:protein-glutamate O-methyltransferase activity"/>
    <property type="evidence" value="ECO:0007669"/>
    <property type="project" value="UniProtKB-EC"/>
</dbReference>
<dbReference type="SUPFAM" id="SSF47757">
    <property type="entry name" value="Chemotaxis receptor methyltransferase CheR, N-terminal domain"/>
    <property type="match status" value="1"/>
</dbReference>
<dbReference type="GO" id="GO:0006935">
    <property type="term" value="P:chemotaxis"/>
    <property type="evidence" value="ECO:0007669"/>
    <property type="project" value="UniProtKB-UniRule"/>
</dbReference>
<evidence type="ECO:0000256" key="8">
    <source>
        <dbReference type="ARBA" id="ARBA00022603"/>
    </source>
</evidence>
<dbReference type="InterPro" id="IPR011102">
    <property type="entry name" value="Sig_transdc_His_kinase_HWE"/>
</dbReference>
<evidence type="ECO:0000256" key="6">
    <source>
        <dbReference type="ARBA" id="ARBA00022543"/>
    </source>
</evidence>
<feature type="region of interest" description="Disordered" evidence="20">
    <location>
        <begin position="1"/>
        <end position="39"/>
    </location>
</feature>
<keyword evidence="12" id="KW-0808">Transferase</keyword>
<dbReference type="Pfam" id="PF03705">
    <property type="entry name" value="CheR_N"/>
    <property type="match status" value="1"/>
</dbReference>
<evidence type="ECO:0000313" key="25">
    <source>
        <dbReference type="EMBL" id="MBJ7543980.1"/>
    </source>
</evidence>
<dbReference type="InterPro" id="IPR013767">
    <property type="entry name" value="PAS_fold"/>
</dbReference>
<dbReference type="PROSITE" id="PS50113">
    <property type="entry name" value="PAC"/>
    <property type="match status" value="2"/>
</dbReference>
<feature type="region of interest" description="Disordered" evidence="20">
    <location>
        <begin position="707"/>
        <end position="726"/>
    </location>
</feature>
<feature type="compositionally biased region" description="Basic residues" evidence="20">
    <location>
        <begin position="1"/>
        <end position="10"/>
    </location>
</feature>
<evidence type="ECO:0000256" key="18">
    <source>
        <dbReference type="ARBA" id="ARBA00023170"/>
    </source>
</evidence>
<dbReference type="InterPro" id="IPR035965">
    <property type="entry name" value="PAS-like_dom_sf"/>
</dbReference>
<dbReference type="PROSITE" id="PS50112">
    <property type="entry name" value="PAS"/>
    <property type="match status" value="1"/>
</dbReference>
<dbReference type="GO" id="GO:0032259">
    <property type="term" value="P:methylation"/>
    <property type="evidence" value="ECO:0007669"/>
    <property type="project" value="UniProtKB-KW"/>
</dbReference>
<dbReference type="InterPro" id="IPR001610">
    <property type="entry name" value="PAC"/>
</dbReference>
<dbReference type="SUPFAM" id="SSF55785">
    <property type="entry name" value="PYP-like sensor domain (PAS domain)"/>
    <property type="match status" value="2"/>
</dbReference>
<dbReference type="SMART" id="SM00138">
    <property type="entry name" value="MeTrc"/>
    <property type="match status" value="1"/>
</dbReference>
<evidence type="ECO:0000256" key="2">
    <source>
        <dbReference type="ARBA" id="ARBA00001541"/>
    </source>
</evidence>
<dbReference type="EC" id="2.7.13.3" evidence="3"/>
<feature type="active site" evidence="19">
    <location>
        <position position="74"/>
    </location>
</feature>
<dbReference type="CDD" id="cd16434">
    <property type="entry name" value="CheB-CheR_fusion"/>
    <property type="match status" value="1"/>
</dbReference>
<dbReference type="PROSITE" id="PS50123">
    <property type="entry name" value="CHER"/>
    <property type="match status" value="1"/>
</dbReference>
<protein>
    <recommendedName>
        <fullName evidence="5">Blue-light-activated histidine kinase</fullName>
        <ecNumber evidence="4">2.1.1.80</ecNumber>
        <ecNumber evidence="3">2.7.13.3</ecNumber>
    </recommendedName>
</protein>
<feature type="region of interest" description="Disordered" evidence="20">
    <location>
        <begin position="509"/>
        <end position="540"/>
    </location>
</feature>
<dbReference type="GO" id="GO:0005737">
    <property type="term" value="C:cytoplasm"/>
    <property type="evidence" value="ECO:0007669"/>
    <property type="project" value="InterPro"/>
</dbReference>
<dbReference type="SMART" id="SM00911">
    <property type="entry name" value="HWE_HK"/>
    <property type="match status" value="1"/>
</dbReference>
<dbReference type="SUPFAM" id="SSF53335">
    <property type="entry name" value="S-adenosyl-L-methionine-dependent methyltransferases"/>
    <property type="match status" value="1"/>
</dbReference>
<evidence type="ECO:0000259" key="22">
    <source>
        <dbReference type="PROSITE" id="PS50113"/>
    </source>
</evidence>
<gene>
    <name evidence="25" type="ORF">JDN41_10450</name>
</gene>
<feature type="domain" description="PAC" evidence="22">
    <location>
        <begin position="823"/>
        <end position="874"/>
    </location>
</feature>
<feature type="domain" description="CheB-type methylesterase" evidence="23">
    <location>
        <begin position="35"/>
        <end position="219"/>
    </location>
</feature>
<dbReference type="SMART" id="SM00091">
    <property type="entry name" value="PAS"/>
    <property type="match status" value="2"/>
</dbReference>
<dbReference type="Gene3D" id="3.40.50.180">
    <property type="entry name" value="Methylesterase CheB, C-terminal domain"/>
    <property type="match status" value="1"/>
</dbReference>
<name>A0A8I1GI23_9HYPH</name>
<dbReference type="Gene3D" id="1.20.5.340">
    <property type="match status" value="1"/>
</dbReference>
<dbReference type="SUPFAM" id="SSF57997">
    <property type="entry name" value="Tropomyosin"/>
    <property type="match status" value="1"/>
</dbReference>
<feature type="domain" description="CheR-type methyltransferase" evidence="24">
    <location>
        <begin position="243"/>
        <end position="508"/>
    </location>
</feature>
<evidence type="ECO:0000256" key="17">
    <source>
        <dbReference type="ARBA" id="ARBA00022991"/>
    </source>
</evidence>
<dbReference type="Gene3D" id="3.40.50.150">
    <property type="entry name" value="Vaccinia Virus protein VP39"/>
    <property type="match status" value="1"/>
</dbReference>
<dbReference type="PANTHER" id="PTHR24422:SF27">
    <property type="entry name" value="PROTEIN-GLUTAMATE O-METHYLTRANSFERASE"/>
    <property type="match status" value="1"/>
</dbReference>
<dbReference type="InterPro" id="IPR022642">
    <property type="entry name" value="CheR_C"/>
</dbReference>
<keyword evidence="9" id="KW-0716">Sensory transduction</keyword>
<evidence type="ECO:0000259" key="24">
    <source>
        <dbReference type="PROSITE" id="PS50123"/>
    </source>
</evidence>
<dbReference type="InterPro" id="IPR000700">
    <property type="entry name" value="PAS-assoc_C"/>
</dbReference>
<dbReference type="Pfam" id="PF01339">
    <property type="entry name" value="CheB_methylest"/>
    <property type="match status" value="1"/>
</dbReference>
<dbReference type="Pfam" id="PF01739">
    <property type="entry name" value="CheR"/>
    <property type="match status" value="1"/>
</dbReference>
<comment type="catalytic activity">
    <reaction evidence="2">
        <text>L-glutamyl-[protein] + S-adenosyl-L-methionine = [protein]-L-glutamate 5-O-methyl ester + S-adenosyl-L-homocysteine</text>
        <dbReference type="Rhea" id="RHEA:24452"/>
        <dbReference type="Rhea" id="RHEA-COMP:10208"/>
        <dbReference type="Rhea" id="RHEA-COMP:10311"/>
        <dbReference type="ChEBI" id="CHEBI:29973"/>
        <dbReference type="ChEBI" id="CHEBI:57856"/>
        <dbReference type="ChEBI" id="CHEBI:59789"/>
        <dbReference type="ChEBI" id="CHEBI:82795"/>
        <dbReference type="EC" id="2.1.1.80"/>
    </reaction>
</comment>
<evidence type="ECO:0000256" key="5">
    <source>
        <dbReference type="ARBA" id="ARBA00021740"/>
    </source>
</evidence>
<evidence type="ECO:0000256" key="19">
    <source>
        <dbReference type="PROSITE-ProRule" id="PRU00050"/>
    </source>
</evidence>
<sequence length="1192" mass="130281">MTEHKPRRKNGGGASNKAPPVSKGGDALRAPRNENTSSPLIVGVGASAGGLEAFTAFFENMPPDSGMAFVLVQHLAPDHKSMLAEILGKTTAMPVTEAADGTEVLPNQVFVIPPDATLTIANGRFVVVKPAPPREVRRPIDTFMFSLARDQGENAVCVILSGTGSDGSLGLGSIKEHGGLTIAQAEVDHQAKLGMPRSAAATGFVDHVLQVKDIPAKLLDYHRHLAQAKAHKNAEGIRKDAVEHLAEIATLLHSAVGHDFSEYKEKTFVRRVQRRMQVLNLDSMNGYLEELRGNPKELELLFRDLLIGVTQFFRDPAAFEALEAKVIPALIAGRGADDQVRVWVAGCATGEEAYSIAILLMEAVAKLPSAPRIMIFATDIDDRAIAHARAGRYPGALLDAVSPQRLERWFVREGNHYAVSSELRESIVFSVHSVLRDPPFSKLDLISCRNLLIYLDTALQDRLIPIFHYALRPGGYVFLGPSESIARQEHFFTEVDKKHRLFERRNDTPAALPSLPLSSAASRGMAPSSAGTPNRRAAESGVERGARRVMERYAPAHLLVDQKHQVLSFSGQTGKYLDPQPGAASFNLFNLIQNALRPAARSLFQKAAATGLRAVQENVAIEVAGKSDSINLIVEPVLPASGKATHYIMIFQDIEPPKEPAEVPDMEDRGIGSRELEAELRAIRARLQAALDEAEQANEDLKSANEEYQSLNEELQSSNEELETSKEEMQSINEELQTVNNELSEKNTSLHRLNSDLQNLLESTDIAILFLDDALCVRTFTAACTKLFHLREADRGRPVIEIASRLSYHAIEADVRSALAALSVVEREVHTPDNGTTFLMRIRPYRTLNGVVDGVVITFVDISEQKRHQETLARLAAIVESSDDAIIGHSLEGVISSWNRGAEKIFAYTAEEIAGKPLSLLVAAGDKDEMPGVLERVKTGEAVQSYETLLAAKDGQRIHISLTVSPVRNADGSIIAASIVARDVSERVRSERQRDLLMKELDHRTKNTLSTVLAISRETARYATTLAEFGDAFQARLLALSKTHNLLTASHWEGASLRRIFALELSPYGREGAEPRFALDGETVNLSPGQALMLGMAVHELTTNAAKYGALSTQSGRVDVTWSVDRAETEDLLRLRWVESGGPPVKPPTRQGFGSHLIEKGLSLETRGEVCMDFAPTGLRCAIAIPLKRAEN</sequence>
<dbReference type="EMBL" id="JAEMUK010000023">
    <property type="protein sequence ID" value="MBJ7543980.1"/>
    <property type="molecule type" value="Genomic_DNA"/>
</dbReference>
<feature type="domain" description="PAS" evidence="21">
    <location>
        <begin position="871"/>
        <end position="941"/>
    </location>
</feature>
<feature type="active site" evidence="19">
    <location>
        <position position="166"/>
    </location>
</feature>
<dbReference type="CDD" id="cd02440">
    <property type="entry name" value="AdoMet_MTases"/>
    <property type="match status" value="1"/>
</dbReference>
<dbReference type="PANTHER" id="PTHR24422">
    <property type="entry name" value="CHEMOTAXIS PROTEIN METHYLTRANSFERASE"/>
    <property type="match status" value="1"/>
</dbReference>
<dbReference type="GO" id="GO:0006355">
    <property type="term" value="P:regulation of DNA-templated transcription"/>
    <property type="evidence" value="ECO:0007669"/>
    <property type="project" value="InterPro"/>
</dbReference>